<dbReference type="Gene3D" id="1.25.40.10">
    <property type="entry name" value="Tetratricopeptide repeat domain"/>
    <property type="match status" value="4"/>
</dbReference>
<sequence>MIRKFVWLGWSVVFSMVFLVLLNHPASAQDFSVCQRNLKELLETFNRSFEENNPALLKAPEYQRQLRELQTEFLKYHKQSYMPIDSVQRLNNEAIILALSGSYHKSLHIMEGLELSEADVLAKYNRGLFNLLNRKYDAARTDFTDTPSNSFGVVNSLVSYGKQKKFSDGLSFAQGSQQKNSAGKYNYNIGLMQKLSGFYPEAVDEFTSAIRQKDEVMAYRLQRGDLYMRTGNQKKAVKDFEKVARRHPKAQIRYANALLSLNQFSNAVSIFQKYLESEDKTFRGDAYLGLAHSYYGLNQVLEAQKYYRMASTLKRETPSLLSGIGNTHLSNHEYQLAYNSFDRAIKKDTSYLPAYLGRAVSQYGMKKFDLCLLDFKKAESLMDPDNKFYADLFVTRGFARYYLKNSKGAQEDFAAAIRLDGTRYEALAGMSSIMIDQKRFSEAGQFLAKALNYEQKYDRMWSNYGNLLLHFDMFKKGYDVFKKAISLNRENIKAQNGWGVVLLENDQLDKSMALFDSLVKENPDLPYLHNNHGIVQAYLGNRHEQRRQIDDANTRYDGAFKDFQTAMQVAPSRKFYNVNQGNVYRYWQKYDEASLSYQSYQDKSALNNTAVMYAGQQRMKDAQYYLGVAIQIDSLHRVFQYNLAILMKGKQQEMMKLVASAGDDGPYSDIAIKYSRDGFVTLYLYDYEYDTLAFQGRHYMPLPVAEYKEDYFIPEYDFKLLPYSKKKDSPKKKEPTYKSQKVKMPGRKGKSGTKCPVLS</sequence>
<dbReference type="EMBL" id="FNXY01000002">
    <property type="protein sequence ID" value="SEI54930.1"/>
    <property type="molecule type" value="Genomic_DNA"/>
</dbReference>
<dbReference type="Pfam" id="PF13432">
    <property type="entry name" value="TPR_16"/>
    <property type="match status" value="1"/>
</dbReference>
<dbReference type="SMART" id="SM00028">
    <property type="entry name" value="TPR"/>
    <property type="match status" value="8"/>
</dbReference>
<dbReference type="PANTHER" id="PTHR44858">
    <property type="entry name" value="TETRATRICOPEPTIDE REPEAT PROTEIN 6"/>
    <property type="match status" value="1"/>
</dbReference>
<dbReference type="InterPro" id="IPR011990">
    <property type="entry name" value="TPR-like_helical_dom_sf"/>
</dbReference>
<dbReference type="PROSITE" id="PS50005">
    <property type="entry name" value="TPR"/>
    <property type="match status" value="3"/>
</dbReference>
<accession>A0A1H6RT09</accession>
<keyword evidence="6" id="KW-1185">Reference proteome</keyword>
<evidence type="ECO:0000313" key="6">
    <source>
        <dbReference type="Proteomes" id="UP000199532"/>
    </source>
</evidence>
<dbReference type="SUPFAM" id="SSF48452">
    <property type="entry name" value="TPR-like"/>
    <property type="match status" value="1"/>
</dbReference>
<feature type="compositionally biased region" description="Basic residues" evidence="4">
    <location>
        <begin position="740"/>
        <end position="751"/>
    </location>
</feature>
<keyword evidence="1" id="KW-0677">Repeat</keyword>
<feature type="compositionally biased region" description="Basic and acidic residues" evidence="4">
    <location>
        <begin position="725"/>
        <end position="736"/>
    </location>
</feature>
<dbReference type="SUPFAM" id="SSF81901">
    <property type="entry name" value="HCP-like"/>
    <property type="match status" value="1"/>
</dbReference>
<dbReference type="PANTHER" id="PTHR44858:SF1">
    <property type="entry name" value="UDP-N-ACETYLGLUCOSAMINE--PEPTIDE N-ACETYLGLUCOSAMINYLTRANSFERASE SPINDLY-RELATED"/>
    <property type="match status" value="1"/>
</dbReference>
<reference evidence="5 6" key="1">
    <citation type="submission" date="2016-10" db="EMBL/GenBank/DDBJ databases">
        <authorList>
            <person name="de Groot N.N."/>
        </authorList>
    </citation>
    <scope>NUCLEOTIDE SEQUENCE [LARGE SCALE GENOMIC DNA]</scope>
    <source>
        <strain evidence="5 6">DSM 19938</strain>
    </source>
</reference>
<organism evidence="5 6">
    <name type="scientific">Dyadobacter koreensis</name>
    <dbReference type="NCBI Taxonomy" id="408657"/>
    <lineage>
        <taxon>Bacteria</taxon>
        <taxon>Pseudomonadati</taxon>
        <taxon>Bacteroidota</taxon>
        <taxon>Cytophagia</taxon>
        <taxon>Cytophagales</taxon>
        <taxon>Spirosomataceae</taxon>
        <taxon>Dyadobacter</taxon>
    </lineage>
</organism>
<proteinExistence type="predicted"/>
<dbReference type="Proteomes" id="UP000199532">
    <property type="component" value="Unassembled WGS sequence"/>
</dbReference>
<name>A0A1H6RT09_9BACT</name>
<feature type="repeat" description="TPR" evidence="3">
    <location>
        <begin position="318"/>
        <end position="351"/>
    </location>
</feature>
<dbReference type="AlphaFoldDB" id="A0A1H6RT09"/>
<feature type="repeat" description="TPR" evidence="3">
    <location>
        <begin position="217"/>
        <end position="250"/>
    </location>
</feature>
<gene>
    <name evidence="5" type="ORF">SAMN04487995_1300</name>
</gene>
<evidence type="ECO:0000313" key="5">
    <source>
        <dbReference type="EMBL" id="SEI54930.1"/>
    </source>
</evidence>
<dbReference type="STRING" id="408657.SAMN04487995_1300"/>
<dbReference type="InterPro" id="IPR019734">
    <property type="entry name" value="TPR_rpt"/>
</dbReference>
<dbReference type="OrthoDB" id="902865at2"/>
<feature type="repeat" description="TPR" evidence="3">
    <location>
        <begin position="458"/>
        <end position="491"/>
    </location>
</feature>
<protein>
    <submittedName>
        <fullName evidence="5">Tfp pilus assembly protein PilF</fullName>
    </submittedName>
</protein>
<feature type="region of interest" description="Disordered" evidence="4">
    <location>
        <begin position="725"/>
        <end position="759"/>
    </location>
</feature>
<evidence type="ECO:0000256" key="1">
    <source>
        <dbReference type="ARBA" id="ARBA00022737"/>
    </source>
</evidence>
<evidence type="ECO:0000256" key="4">
    <source>
        <dbReference type="SAM" id="MobiDB-lite"/>
    </source>
</evidence>
<dbReference type="RefSeq" id="WP_090333567.1">
    <property type="nucleotide sequence ID" value="NZ_FNXY01000002.1"/>
</dbReference>
<evidence type="ECO:0000256" key="3">
    <source>
        <dbReference type="PROSITE-ProRule" id="PRU00339"/>
    </source>
</evidence>
<evidence type="ECO:0000256" key="2">
    <source>
        <dbReference type="ARBA" id="ARBA00022803"/>
    </source>
</evidence>
<keyword evidence="2 3" id="KW-0802">TPR repeat</keyword>
<dbReference type="InterPro" id="IPR050498">
    <property type="entry name" value="Ycf3"/>
</dbReference>